<dbReference type="Gramene" id="OBART12G00520.3">
    <property type="protein sequence ID" value="OBART12G00520.3"/>
    <property type="gene ID" value="OBART12G00520"/>
</dbReference>
<proteinExistence type="predicted"/>
<dbReference type="Proteomes" id="UP000026960">
    <property type="component" value="Chromosome 12"/>
</dbReference>
<dbReference type="Gene3D" id="1.25.40.420">
    <property type="match status" value="1"/>
</dbReference>
<reference evidence="1" key="1">
    <citation type="journal article" date="2009" name="Rice">
        <title>De Novo Next Generation Sequencing of Plant Genomes.</title>
        <authorList>
            <person name="Rounsley S."/>
            <person name="Marri P.R."/>
            <person name="Yu Y."/>
            <person name="He R."/>
            <person name="Sisneros N."/>
            <person name="Goicoechea J.L."/>
            <person name="Lee S.J."/>
            <person name="Angelova A."/>
            <person name="Kudrna D."/>
            <person name="Luo M."/>
            <person name="Affourtit J."/>
            <person name="Desany B."/>
            <person name="Knight J."/>
            <person name="Niazi F."/>
            <person name="Egholm M."/>
            <person name="Wing R.A."/>
        </authorList>
    </citation>
    <scope>NUCLEOTIDE SEQUENCE [LARGE SCALE GENOMIC DNA]</scope>
    <source>
        <strain evidence="1">cv. IRGC 105608</strain>
    </source>
</reference>
<sequence>MHLWKINVAELSSSAALMERAMETVVEHAEKVVFSPEYEEFAVRNAALCVQITRALLANKTFPAKTP</sequence>
<dbReference type="EnsemblPlants" id="OBART12G00520.3">
    <property type="protein sequence ID" value="OBART12G00520.3"/>
    <property type="gene ID" value="OBART12G00520"/>
</dbReference>
<evidence type="ECO:0000313" key="1">
    <source>
        <dbReference type="EnsemblPlants" id="OBART12G00520.3"/>
    </source>
</evidence>
<keyword evidence="2" id="KW-1185">Reference proteome</keyword>
<name>A0A0D3HQK4_9ORYZ</name>
<accession>A0A0D3HQK4</accession>
<reference evidence="1" key="2">
    <citation type="submission" date="2015-03" db="UniProtKB">
        <authorList>
            <consortium name="EnsemblPlants"/>
        </authorList>
    </citation>
    <scope>IDENTIFICATION</scope>
</reference>
<evidence type="ECO:0000313" key="2">
    <source>
        <dbReference type="Proteomes" id="UP000026960"/>
    </source>
</evidence>
<dbReference type="AlphaFoldDB" id="A0A0D3HQK4"/>
<dbReference type="PANTHER" id="PTHR47274:SF1">
    <property type="entry name" value="BTB_POZ DOMAIN CONTAINING PROTEIN, EXPRESSED"/>
    <property type="match status" value="1"/>
</dbReference>
<protein>
    <submittedName>
        <fullName evidence="1">Uncharacterized protein</fullName>
    </submittedName>
</protein>
<dbReference type="InterPro" id="IPR044784">
    <property type="entry name" value="At1g01640-like"/>
</dbReference>
<organism evidence="1">
    <name type="scientific">Oryza barthii</name>
    <dbReference type="NCBI Taxonomy" id="65489"/>
    <lineage>
        <taxon>Eukaryota</taxon>
        <taxon>Viridiplantae</taxon>
        <taxon>Streptophyta</taxon>
        <taxon>Embryophyta</taxon>
        <taxon>Tracheophyta</taxon>
        <taxon>Spermatophyta</taxon>
        <taxon>Magnoliopsida</taxon>
        <taxon>Liliopsida</taxon>
        <taxon>Poales</taxon>
        <taxon>Poaceae</taxon>
        <taxon>BOP clade</taxon>
        <taxon>Oryzoideae</taxon>
        <taxon>Oryzeae</taxon>
        <taxon>Oryzinae</taxon>
        <taxon>Oryza</taxon>
    </lineage>
</organism>
<dbReference type="HOGENOM" id="CLU_2816430_0_0_1"/>
<dbReference type="PANTHER" id="PTHR47274">
    <property type="entry name" value="BTB/POZ DOMAIN CONTAINING PROTEIN, EXPRESSED-RELATED"/>
    <property type="match status" value="1"/>
</dbReference>